<keyword evidence="2 7" id="KW-0055">Arginine biosynthesis</keyword>
<dbReference type="InterPro" id="IPR058924">
    <property type="entry name" value="AGPR_dimerisation_dom"/>
</dbReference>
<name>A0AAV4LCE9_9BACL</name>
<gene>
    <name evidence="7 9" type="primary">argC</name>
    <name evidence="9" type="ORF">DNHGIG_09700</name>
</gene>
<dbReference type="InterPro" id="IPR000706">
    <property type="entry name" value="AGPR_type-1"/>
</dbReference>
<comment type="pathway">
    <text evidence="1 7">Amino-acid biosynthesis; L-arginine biosynthesis; N(2)-acetyl-L-ornithine from L-glutamate: step 3/4.</text>
</comment>
<dbReference type="SMART" id="SM00859">
    <property type="entry name" value="Semialdhyde_dh"/>
    <property type="match status" value="1"/>
</dbReference>
<accession>A0AAV4LCE9</accession>
<dbReference type="EMBL" id="BOQE01000001">
    <property type="protein sequence ID" value="GIM45421.1"/>
    <property type="molecule type" value="Genomic_DNA"/>
</dbReference>
<dbReference type="CDD" id="cd17895">
    <property type="entry name" value="AGPR_1_N"/>
    <property type="match status" value="1"/>
</dbReference>
<dbReference type="RefSeq" id="WP_282198622.1">
    <property type="nucleotide sequence ID" value="NZ_BOQE01000001.1"/>
</dbReference>
<evidence type="ECO:0000313" key="10">
    <source>
        <dbReference type="Proteomes" id="UP001057291"/>
    </source>
</evidence>
<keyword evidence="7" id="KW-0963">Cytoplasm</keyword>
<keyword evidence="10" id="KW-1185">Reference proteome</keyword>
<dbReference type="EC" id="1.2.1.38" evidence="7"/>
<dbReference type="HAMAP" id="MF_00150">
    <property type="entry name" value="ArgC_type1"/>
    <property type="match status" value="1"/>
</dbReference>
<proteinExistence type="inferred from homology"/>
<dbReference type="PANTHER" id="PTHR32338:SF10">
    <property type="entry name" value="N-ACETYL-GAMMA-GLUTAMYL-PHOSPHATE REDUCTASE, CHLOROPLASTIC-RELATED"/>
    <property type="match status" value="1"/>
</dbReference>
<dbReference type="AlphaFoldDB" id="A0AAV4LCE9"/>
<organism evidence="9 10">
    <name type="scientific">Collibacillus ludicampi</name>
    <dbReference type="NCBI Taxonomy" id="2771369"/>
    <lineage>
        <taxon>Bacteria</taxon>
        <taxon>Bacillati</taxon>
        <taxon>Bacillota</taxon>
        <taxon>Bacilli</taxon>
        <taxon>Bacillales</taxon>
        <taxon>Alicyclobacillaceae</taxon>
        <taxon>Collibacillus</taxon>
    </lineage>
</organism>
<comment type="subcellular location">
    <subcellularLocation>
        <location evidence="7">Cytoplasm</location>
    </subcellularLocation>
</comment>
<dbReference type="SUPFAM" id="SSF51735">
    <property type="entry name" value="NAD(P)-binding Rossmann-fold domains"/>
    <property type="match status" value="1"/>
</dbReference>
<evidence type="ECO:0000256" key="2">
    <source>
        <dbReference type="ARBA" id="ARBA00022571"/>
    </source>
</evidence>
<evidence type="ECO:0000256" key="1">
    <source>
        <dbReference type="ARBA" id="ARBA00004862"/>
    </source>
</evidence>
<feature type="domain" description="Semialdehyde dehydrogenase NAD-binding" evidence="8">
    <location>
        <begin position="2"/>
        <end position="140"/>
    </location>
</feature>
<feature type="active site" evidence="7">
    <location>
        <position position="148"/>
    </location>
</feature>
<evidence type="ECO:0000256" key="3">
    <source>
        <dbReference type="ARBA" id="ARBA00022605"/>
    </source>
</evidence>
<dbReference type="SUPFAM" id="SSF55347">
    <property type="entry name" value="Glyceraldehyde-3-phosphate dehydrogenase-like, C-terminal domain"/>
    <property type="match status" value="1"/>
</dbReference>
<comment type="function">
    <text evidence="7">Catalyzes the NADPH-dependent reduction of N-acetyl-5-glutamyl phosphate to yield N-acetyl-L-glutamate 5-semialdehyde.</text>
</comment>
<dbReference type="GO" id="GO:0006526">
    <property type="term" value="P:L-arginine biosynthetic process"/>
    <property type="evidence" value="ECO:0007669"/>
    <property type="project" value="UniProtKB-UniRule"/>
</dbReference>
<comment type="caution">
    <text evidence="9">The sequence shown here is derived from an EMBL/GenBank/DDBJ whole genome shotgun (WGS) entry which is preliminary data.</text>
</comment>
<dbReference type="Pfam" id="PF22698">
    <property type="entry name" value="Semialdhyde_dhC_1"/>
    <property type="match status" value="1"/>
</dbReference>
<keyword evidence="3 7" id="KW-0028">Amino-acid biosynthesis</keyword>
<dbReference type="PANTHER" id="PTHR32338">
    <property type="entry name" value="N-ACETYL-GAMMA-GLUTAMYL-PHOSPHATE REDUCTASE, CHLOROPLASTIC-RELATED-RELATED"/>
    <property type="match status" value="1"/>
</dbReference>
<dbReference type="InterPro" id="IPR000534">
    <property type="entry name" value="Semialdehyde_DH_NAD-bd"/>
</dbReference>
<evidence type="ECO:0000259" key="8">
    <source>
        <dbReference type="SMART" id="SM00859"/>
    </source>
</evidence>
<dbReference type="Pfam" id="PF01118">
    <property type="entry name" value="Semialdhyde_dh"/>
    <property type="match status" value="1"/>
</dbReference>
<dbReference type="Gene3D" id="3.40.50.720">
    <property type="entry name" value="NAD(P)-binding Rossmann-like Domain"/>
    <property type="match status" value="1"/>
</dbReference>
<dbReference type="NCBIfam" id="TIGR01850">
    <property type="entry name" value="argC"/>
    <property type="match status" value="1"/>
</dbReference>
<evidence type="ECO:0000256" key="5">
    <source>
        <dbReference type="ARBA" id="ARBA00023002"/>
    </source>
</evidence>
<comment type="catalytic activity">
    <reaction evidence="6 7">
        <text>N-acetyl-L-glutamate 5-semialdehyde + phosphate + NADP(+) = N-acetyl-L-glutamyl 5-phosphate + NADPH + H(+)</text>
        <dbReference type="Rhea" id="RHEA:21588"/>
        <dbReference type="ChEBI" id="CHEBI:15378"/>
        <dbReference type="ChEBI" id="CHEBI:29123"/>
        <dbReference type="ChEBI" id="CHEBI:43474"/>
        <dbReference type="ChEBI" id="CHEBI:57783"/>
        <dbReference type="ChEBI" id="CHEBI:57936"/>
        <dbReference type="ChEBI" id="CHEBI:58349"/>
        <dbReference type="EC" id="1.2.1.38"/>
    </reaction>
</comment>
<protein>
    <recommendedName>
        <fullName evidence="7">N-acetyl-gamma-glutamyl-phosphate reductase</fullName>
        <shortName evidence="7">AGPR</shortName>
        <ecNumber evidence="7">1.2.1.38</ecNumber>
    </recommendedName>
    <alternativeName>
        <fullName evidence="7">N-acetyl-glutamate semialdehyde dehydrogenase</fullName>
        <shortName evidence="7">NAGSA dehydrogenase</shortName>
    </alternativeName>
</protein>
<evidence type="ECO:0000256" key="7">
    <source>
        <dbReference type="HAMAP-Rule" id="MF_00150"/>
    </source>
</evidence>
<evidence type="ECO:0000313" key="9">
    <source>
        <dbReference type="EMBL" id="GIM45421.1"/>
    </source>
</evidence>
<comment type="similarity">
    <text evidence="7">Belongs to the NAGSA dehydrogenase family. Type 1 subfamily.</text>
</comment>
<dbReference type="CDD" id="cd23934">
    <property type="entry name" value="AGPR_1_C"/>
    <property type="match status" value="1"/>
</dbReference>
<evidence type="ECO:0000256" key="4">
    <source>
        <dbReference type="ARBA" id="ARBA00022857"/>
    </source>
</evidence>
<dbReference type="InterPro" id="IPR050085">
    <property type="entry name" value="AGPR"/>
</dbReference>
<keyword evidence="5 7" id="KW-0560">Oxidoreductase</keyword>
<dbReference type="Gene3D" id="3.30.360.10">
    <property type="entry name" value="Dihydrodipicolinate Reductase, domain 2"/>
    <property type="match status" value="1"/>
</dbReference>
<dbReference type="GO" id="GO:0051287">
    <property type="term" value="F:NAD binding"/>
    <property type="evidence" value="ECO:0007669"/>
    <property type="project" value="InterPro"/>
</dbReference>
<keyword evidence="4 7" id="KW-0521">NADP</keyword>
<dbReference type="GO" id="GO:0070401">
    <property type="term" value="F:NADP+ binding"/>
    <property type="evidence" value="ECO:0007669"/>
    <property type="project" value="InterPro"/>
</dbReference>
<dbReference type="InterPro" id="IPR036291">
    <property type="entry name" value="NAD(P)-bd_dom_sf"/>
</dbReference>
<dbReference type="FunFam" id="3.30.360.10:FF:000014">
    <property type="entry name" value="N-acetyl-gamma-glutamyl-phosphate reductase"/>
    <property type="match status" value="1"/>
</dbReference>
<sequence length="344" mass="37444">MKIAVIGATGYTGAELLRILSMHPRVEVSVLTSDSSAGKSIAQLYPHVRDIYKHTLQQADPAEIAKQADLAFVALPGGLSSGIVPGLIEAGLKVIDLGGDFRLPAPLYETWYKKQAPPVELQQQAVYGLSEWYAEEIAQANLITNPGCYPTATLLGLLPLVKNGLIELDSIVVDAKSGVSGAGKALSLNTHYPEINENLKAYKLGVHQHIPEIETQLARVAGEDVTISFTTHLVPMVRGILTTSYARLKDRWTTRDLLDLYQQVYEGATFVRIRPEGEFPATKEVATSNYCDIGLYVDERTRRVTVISVIDNLVKGASGQAVQNLNLMNGWDEATGLGFVPVYP</sequence>
<dbReference type="Proteomes" id="UP001057291">
    <property type="component" value="Unassembled WGS sequence"/>
</dbReference>
<dbReference type="GO" id="GO:0003942">
    <property type="term" value="F:N-acetyl-gamma-glutamyl-phosphate reductase activity"/>
    <property type="evidence" value="ECO:0007669"/>
    <property type="project" value="UniProtKB-UniRule"/>
</dbReference>
<reference evidence="9" key="1">
    <citation type="journal article" date="2023" name="Int. J. Syst. Evol. Microbiol.">
        <title>Collibacillus ludicampi gen. nov., sp. nov., a new soil bacterium of the family Alicyclobacillaceae.</title>
        <authorList>
            <person name="Jojima T."/>
            <person name="Ioku Y."/>
            <person name="Fukuta Y."/>
            <person name="Shirasaka N."/>
            <person name="Matsumura Y."/>
            <person name="Mori M."/>
        </authorList>
    </citation>
    <scope>NUCLEOTIDE SEQUENCE</scope>
    <source>
        <strain evidence="9">TP075</strain>
    </source>
</reference>
<evidence type="ECO:0000256" key="6">
    <source>
        <dbReference type="ARBA" id="ARBA00050557"/>
    </source>
</evidence>
<dbReference type="GO" id="GO:0005737">
    <property type="term" value="C:cytoplasm"/>
    <property type="evidence" value="ECO:0007669"/>
    <property type="project" value="UniProtKB-SubCell"/>
</dbReference>